<evidence type="ECO:0000313" key="1">
    <source>
        <dbReference type="EMBL" id="TBU62898.1"/>
    </source>
</evidence>
<proteinExistence type="predicted"/>
<organism evidence="1 2">
    <name type="scientific">Dichomitus squalens</name>
    <dbReference type="NCBI Taxonomy" id="114155"/>
    <lineage>
        <taxon>Eukaryota</taxon>
        <taxon>Fungi</taxon>
        <taxon>Dikarya</taxon>
        <taxon>Basidiomycota</taxon>
        <taxon>Agaricomycotina</taxon>
        <taxon>Agaricomycetes</taxon>
        <taxon>Polyporales</taxon>
        <taxon>Polyporaceae</taxon>
        <taxon>Dichomitus</taxon>
    </lineage>
</organism>
<name>A0A4V6MWX4_9APHY</name>
<protein>
    <submittedName>
        <fullName evidence="1">Uncharacterized protein</fullName>
    </submittedName>
</protein>
<evidence type="ECO:0000313" key="2">
    <source>
        <dbReference type="Proteomes" id="UP000292082"/>
    </source>
</evidence>
<dbReference type="EMBL" id="ML145091">
    <property type="protein sequence ID" value="TBU62898.1"/>
    <property type="molecule type" value="Genomic_DNA"/>
</dbReference>
<dbReference type="Proteomes" id="UP000292082">
    <property type="component" value="Unassembled WGS sequence"/>
</dbReference>
<gene>
    <name evidence="1" type="ORF">BD310DRAFT_917368</name>
</gene>
<accession>A0A4V6MWX4</accession>
<dbReference type="AlphaFoldDB" id="A0A4V6MWX4"/>
<keyword evidence="2" id="KW-1185">Reference proteome</keyword>
<sequence length="90" mass="9752">MTVDWKSEGKTATARKRGPYAGADAVGAVKDTSLGGSTASRYQPSERASYVSARQVLLVPTFTHPCTRVRAQRLCELAASLWSRGSFTSW</sequence>
<reference evidence="1 2" key="1">
    <citation type="submission" date="2019-01" db="EMBL/GenBank/DDBJ databases">
        <title>Draft genome sequences of three monokaryotic isolates of the white-rot basidiomycete fungus Dichomitus squalens.</title>
        <authorList>
            <consortium name="DOE Joint Genome Institute"/>
            <person name="Lopez S.C."/>
            <person name="Andreopoulos B."/>
            <person name="Pangilinan J."/>
            <person name="Lipzen A."/>
            <person name="Riley R."/>
            <person name="Ahrendt S."/>
            <person name="Ng V."/>
            <person name="Barry K."/>
            <person name="Daum C."/>
            <person name="Grigoriev I.V."/>
            <person name="Hilden K.S."/>
            <person name="Makela M.R."/>
            <person name="de Vries R.P."/>
        </authorList>
    </citation>
    <scope>NUCLEOTIDE SEQUENCE [LARGE SCALE GENOMIC DNA]</scope>
    <source>
        <strain evidence="1 2">CBS 464.89</strain>
    </source>
</reference>